<dbReference type="InterPro" id="IPR025777">
    <property type="entry name" value="GMPS_ATP_PPase_dom"/>
</dbReference>
<dbReference type="InterPro" id="IPR017926">
    <property type="entry name" value="GATASE"/>
</dbReference>
<keyword evidence="8 10" id="KW-0067">ATP-binding</keyword>
<evidence type="ECO:0000256" key="9">
    <source>
        <dbReference type="ARBA" id="ARBA00022962"/>
    </source>
</evidence>
<dbReference type="SUPFAM" id="SSF54810">
    <property type="entry name" value="GMP synthetase C-terminal dimerisation domain"/>
    <property type="match status" value="2"/>
</dbReference>
<evidence type="ECO:0000256" key="1">
    <source>
        <dbReference type="ARBA" id="ARBA00002332"/>
    </source>
</evidence>
<dbReference type="NCBIfam" id="TIGR00888">
    <property type="entry name" value="guaA_Nterm"/>
    <property type="match status" value="1"/>
</dbReference>
<reference evidence="13" key="1">
    <citation type="submission" date="2015-10" db="EMBL/GenBank/DDBJ databases">
        <title>Analysis of five complete genome sequences for members of the class Peribacteria in the recently recognized Peregrinibacteria bacterial phylum.</title>
        <authorList>
            <person name="Anantharaman K."/>
            <person name="Brown C.T."/>
            <person name="Burstein D."/>
            <person name="Castelle C.J."/>
            <person name="Probst A.J."/>
            <person name="Thomas B.C."/>
            <person name="Williams K.H."/>
            <person name="Banfield J.F."/>
        </authorList>
    </citation>
    <scope>NUCLEOTIDE SEQUENCE [LARGE SCALE GENOMIC DNA]</scope>
</reference>
<dbReference type="PRINTS" id="PR00097">
    <property type="entry name" value="ANTSNTHASEII"/>
</dbReference>
<sequence length="601" mass="66521">MEGTHTCRPIVILDFGGQYAHLIARRVRSLGAFSEIRDPATPAKELKAAAGIILSGGPQSVYDKASPAADPKIFSLGIPVLGICYGLQWMTKTLGGTVTPGKVKEYGHTEIRPVSGGGLLLKDIGERCTVWMSHGDEASGLPEGFAVTATSDACAHAAFEDPRRKFFAVQFHPEVAHTEHGTEILRRFVELCHATPWSVEGYAQRIGDEILEQVKDRRVFMLVSGGVDSTVAFVLLNQVLGAHRVQGLLVDTGLMRKNEIAEIRSAFERLGVTNLRVDDASAEFFQKLQGVMDPEEKRRVIGDTFLSVQKRVSEDLGLTSARGWMLGQGTIYPDTIETKGTKHADHIKTHHNRVPAIQEMLKKGLVIEPLKELYKDEVRALGEELGLPHEFVWRHPFPGPGLGVRILCAEKPDAFSVDDVGIKRWAGAWTVLPVKSVGVQGDGRTYRHALALFSEQPCVLTEQMWRLATEIPNRRREFNRVLLCTSSSGPRPFVFTPGAITRERADLLREADAIVTEEMRRTGLYEAIWQFPVVLLPFGEKLGGQSIVLRPVESQEAMTARAASLPAEVLEHMTKRIMELPGIDFVFFDLTSKPPATIEWE</sequence>
<keyword evidence="9" id="KW-0315">Glutamine amidotransferase</keyword>
<keyword evidence="4" id="KW-0436">Ligase</keyword>
<keyword evidence="5 10" id="KW-0547">Nucleotide-binding</keyword>
<dbReference type="NCBIfam" id="NF000848">
    <property type="entry name" value="PRK00074.1"/>
    <property type="match status" value="1"/>
</dbReference>
<dbReference type="SUPFAM" id="SSF52402">
    <property type="entry name" value="Adenine nucleotide alpha hydrolases-like"/>
    <property type="match status" value="1"/>
</dbReference>
<dbReference type="UniPathway" id="UPA00189">
    <property type="reaction ID" value="UER00296"/>
</dbReference>
<evidence type="ECO:0000256" key="4">
    <source>
        <dbReference type="ARBA" id="ARBA00022598"/>
    </source>
</evidence>
<comment type="pathway">
    <text evidence="2">Purine metabolism; GMP biosynthesis; GMP from XMP (L-Gln route): step 1/1.</text>
</comment>
<accession>A0A0S1SFX3</accession>
<evidence type="ECO:0000256" key="7">
    <source>
        <dbReference type="ARBA" id="ARBA00022755"/>
    </source>
</evidence>
<dbReference type="Gene3D" id="3.40.50.880">
    <property type="match status" value="1"/>
</dbReference>
<dbReference type="CDD" id="cd01742">
    <property type="entry name" value="GATase1_GMP_Synthase"/>
    <property type="match status" value="1"/>
</dbReference>
<evidence type="ECO:0000256" key="2">
    <source>
        <dbReference type="ARBA" id="ARBA00005153"/>
    </source>
</evidence>
<keyword evidence="7 10" id="KW-0658">Purine biosynthesis</keyword>
<dbReference type="KEGG" id="prf:PeribacterA2_0840"/>
<evidence type="ECO:0000256" key="3">
    <source>
        <dbReference type="ARBA" id="ARBA00012746"/>
    </source>
</evidence>
<dbReference type="PANTHER" id="PTHR11922:SF2">
    <property type="entry name" value="GMP SYNTHASE [GLUTAMINE-HYDROLYZING]"/>
    <property type="match status" value="1"/>
</dbReference>
<dbReference type="InterPro" id="IPR014729">
    <property type="entry name" value="Rossmann-like_a/b/a_fold"/>
</dbReference>
<proteinExistence type="predicted"/>
<dbReference type="PATRIC" id="fig|1735161.3.peg.820"/>
<dbReference type="PROSITE" id="PS51553">
    <property type="entry name" value="GMPS_ATP_PPASE"/>
    <property type="match status" value="1"/>
</dbReference>
<dbReference type="InterPro" id="IPR001674">
    <property type="entry name" value="GMP_synth_C"/>
</dbReference>
<accession>A0A0S1SJZ5</accession>
<dbReference type="Pfam" id="PF00958">
    <property type="entry name" value="GMP_synt_C"/>
    <property type="match status" value="1"/>
</dbReference>
<evidence type="ECO:0000256" key="6">
    <source>
        <dbReference type="ARBA" id="ARBA00022749"/>
    </source>
</evidence>
<evidence type="ECO:0000313" key="13">
    <source>
        <dbReference type="Proteomes" id="UP000069135"/>
    </source>
</evidence>
<accession>A0A0S1STS6</accession>
<feature type="domain" description="GMPS ATP-PPase" evidence="11">
    <location>
        <begin position="197"/>
        <end position="394"/>
    </location>
</feature>
<reference evidence="12 13" key="2">
    <citation type="journal article" date="2016" name="PeerJ">
        <title>Analysis of five complete genome sequences for members of the class Peribacteria in the recently recognized Peregrinibacteria bacterial phylum.</title>
        <authorList>
            <person name="Anantharaman K."/>
            <person name="Brown C.T."/>
            <person name="Burstein D."/>
            <person name="Castelle C.J."/>
            <person name="Probst A.J."/>
            <person name="Thomas B.C."/>
            <person name="Williams K.H."/>
            <person name="Banfield J.F."/>
        </authorList>
    </citation>
    <scope>NUCLEOTIDE SEQUENCE [LARGE SCALE GENOMIC DNA]</scope>
    <source>
        <strain evidence="12">RIFOXYD1_FULL_PER-ii_59_16</strain>
    </source>
</reference>
<dbReference type="SUPFAM" id="SSF52317">
    <property type="entry name" value="Class I glutamine amidotransferase-like"/>
    <property type="match status" value="1"/>
</dbReference>
<evidence type="ECO:0000259" key="11">
    <source>
        <dbReference type="PROSITE" id="PS51553"/>
    </source>
</evidence>
<dbReference type="PRINTS" id="PR00096">
    <property type="entry name" value="GATASE"/>
</dbReference>
<accession>A0A0S1SQA7</accession>
<feature type="binding site" evidence="10">
    <location>
        <begin position="224"/>
        <end position="230"/>
    </location>
    <ligand>
        <name>ATP</name>
        <dbReference type="ChEBI" id="CHEBI:30616"/>
    </ligand>
</feature>
<dbReference type="InterPro" id="IPR004739">
    <property type="entry name" value="GMP_synth_GATase"/>
</dbReference>
<dbReference type="EMBL" id="CP013065">
    <property type="protein sequence ID" value="ALM13509.1"/>
    <property type="molecule type" value="Genomic_DNA"/>
</dbReference>
<dbReference type="InterPro" id="IPR029062">
    <property type="entry name" value="Class_I_gatase-like"/>
</dbReference>
<dbReference type="Gene3D" id="3.40.50.620">
    <property type="entry name" value="HUPs"/>
    <property type="match status" value="1"/>
</dbReference>
<accession>A0A0S1SPH5</accession>
<dbReference type="FunFam" id="3.40.50.880:FF:000001">
    <property type="entry name" value="GMP synthase [glutamine-hydrolyzing]"/>
    <property type="match status" value="1"/>
</dbReference>
<protein>
    <recommendedName>
        <fullName evidence="3">GMP synthase (glutamine-hydrolyzing)</fullName>
        <ecNumber evidence="3">6.3.5.2</ecNumber>
    </recommendedName>
</protein>
<dbReference type="PROSITE" id="PS51273">
    <property type="entry name" value="GATASE_TYPE_1"/>
    <property type="match status" value="1"/>
</dbReference>
<organism evidence="12 13">
    <name type="scientific">Candidatus Peribacter riflensis</name>
    <dbReference type="NCBI Taxonomy" id="1735162"/>
    <lineage>
        <taxon>Bacteria</taxon>
        <taxon>Candidatus Peregrinibacteriota</taxon>
        <taxon>Candidatus Peribacteria</taxon>
        <taxon>Candidatus Peribacterales</taxon>
        <taxon>Candidatus Peribacteraceae</taxon>
        <taxon>Candidatus Peribacter</taxon>
    </lineage>
</organism>
<dbReference type="AlphaFoldDB" id="A0A0S1SFX3"/>
<dbReference type="CDD" id="cd01997">
    <property type="entry name" value="GMP_synthase_C"/>
    <property type="match status" value="1"/>
</dbReference>
<evidence type="ECO:0000256" key="10">
    <source>
        <dbReference type="PROSITE-ProRule" id="PRU00886"/>
    </source>
</evidence>
<dbReference type="Pfam" id="PF00117">
    <property type="entry name" value="GATase"/>
    <property type="match status" value="1"/>
</dbReference>
<dbReference type="EC" id="6.3.5.2" evidence="3"/>
<keyword evidence="6 10" id="KW-0332">GMP biosynthesis</keyword>
<dbReference type="GO" id="GO:0003921">
    <property type="term" value="F:GMP synthase activity"/>
    <property type="evidence" value="ECO:0007669"/>
    <property type="project" value="InterPro"/>
</dbReference>
<dbReference type="Gene3D" id="3.30.300.10">
    <property type="match status" value="2"/>
</dbReference>
<dbReference type="Proteomes" id="UP000069135">
    <property type="component" value="Chromosome"/>
</dbReference>
<dbReference type="STRING" id="1735162.PeribacterB2_0842"/>
<name>A0A0S1SFX3_9BACT</name>
<gene>
    <name evidence="12" type="ORF">PeribacterD1_0840</name>
</gene>
<evidence type="ECO:0000313" key="12">
    <source>
        <dbReference type="EMBL" id="ALM13509.1"/>
    </source>
</evidence>
<dbReference type="PANTHER" id="PTHR11922">
    <property type="entry name" value="GMP SYNTHASE-RELATED"/>
    <property type="match status" value="1"/>
</dbReference>
<dbReference type="GO" id="GO:0005524">
    <property type="term" value="F:ATP binding"/>
    <property type="evidence" value="ECO:0007669"/>
    <property type="project" value="UniProtKB-UniRule"/>
</dbReference>
<dbReference type="GO" id="GO:0005829">
    <property type="term" value="C:cytosol"/>
    <property type="evidence" value="ECO:0007669"/>
    <property type="project" value="TreeGrafter"/>
</dbReference>
<evidence type="ECO:0000256" key="8">
    <source>
        <dbReference type="ARBA" id="ARBA00022840"/>
    </source>
</evidence>
<evidence type="ECO:0000256" key="5">
    <source>
        <dbReference type="ARBA" id="ARBA00022741"/>
    </source>
</evidence>
<comment type="function">
    <text evidence="1">Catalyzes the synthesis of GMP from XMP.</text>
</comment>